<name>A0ABV4Q8B3_9ACTN</name>
<sequence length="115" mass="12857">MPPTAPTALPPPTYSGLWRARWHLMCLALVLRADGWKTQLRTETPRTLLRVYSEHSPTVGESISVAWGNGTWWYLSSTGLWLSPCKRVRSAADKLSILLKPSVAASFDAMRGEQF</sequence>
<keyword evidence="2" id="KW-1185">Reference proteome</keyword>
<dbReference type="Proteomes" id="UP001569963">
    <property type="component" value="Unassembled WGS sequence"/>
</dbReference>
<protein>
    <recommendedName>
        <fullName evidence="3">DUF3024 domain-containing protein</fullName>
    </recommendedName>
</protein>
<dbReference type="EMBL" id="JAXCEI010000004">
    <property type="protein sequence ID" value="MFA1539396.1"/>
    <property type="molecule type" value="Genomic_DNA"/>
</dbReference>
<organism evidence="1 2">
    <name type="scientific">Actinomadura monticuli</name>
    <dbReference type="NCBI Taxonomy" id="3097367"/>
    <lineage>
        <taxon>Bacteria</taxon>
        <taxon>Bacillati</taxon>
        <taxon>Actinomycetota</taxon>
        <taxon>Actinomycetes</taxon>
        <taxon>Streptosporangiales</taxon>
        <taxon>Thermomonosporaceae</taxon>
        <taxon>Actinomadura</taxon>
    </lineage>
</organism>
<comment type="caution">
    <text evidence="1">The sequence shown here is derived from an EMBL/GenBank/DDBJ whole genome shotgun (WGS) entry which is preliminary data.</text>
</comment>
<accession>A0ABV4Q8B3</accession>
<reference evidence="1 2" key="1">
    <citation type="submission" date="2023-11" db="EMBL/GenBank/DDBJ databases">
        <title>Actinomadura monticuli sp. nov., isolated from volcanic ash.</title>
        <authorList>
            <person name="Lee S.D."/>
            <person name="Yang H."/>
            <person name="Kim I.S."/>
        </authorList>
    </citation>
    <scope>NUCLEOTIDE SEQUENCE [LARGE SCALE GENOMIC DNA]</scope>
    <source>
        <strain evidence="1 2">DLS-62</strain>
    </source>
</reference>
<evidence type="ECO:0000313" key="2">
    <source>
        <dbReference type="Proteomes" id="UP001569963"/>
    </source>
</evidence>
<gene>
    <name evidence="1" type="ORF">SM611_10685</name>
</gene>
<evidence type="ECO:0008006" key="3">
    <source>
        <dbReference type="Google" id="ProtNLM"/>
    </source>
</evidence>
<dbReference type="RefSeq" id="WP_371949162.1">
    <property type="nucleotide sequence ID" value="NZ_JAXCEI010000004.1"/>
</dbReference>
<evidence type="ECO:0000313" key="1">
    <source>
        <dbReference type="EMBL" id="MFA1539396.1"/>
    </source>
</evidence>
<proteinExistence type="predicted"/>